<dbReference type="EMBL" id="HACG01017021">
    <property type="protein sequence ID" value="CEK63886.1"/>
    <property type="molecule type" value="Transcribed_RNA"/>
</dbReference>
<evidence type="ECO:0000256" key="1">
    <source>
        <dbReference type="SAM" id="MobiDB-lite"/>
    </source>
</evidence>
<feature type="non-terminal residue" evidence="2">
    <location>
        <position position="94"/>
    </location>
</feature>
<proteinExistence type="predicted"/>
<gene>
    <name evidence="2" type="primary">ORF49835</name>
</gene>
<sequence>MHKHFVFHCDRINLTVVQANSFINSLQQRMFKCIQHIASFLGLLVKHTSHFDAQLQNSYKHAPQMQSSLSRDPEMQSYNTSAPEMQSSNKSAPQ</sequence>
<protein>
    <submittedName>
        <fullName evidence="2">Uncharacterized protein</fullName>
    </submittedName>
</protein>
<organism evidence="2">
    <name type="scientific">Arion vulgaris</name>
    <dbReference type="NCBI Taxonomy" id="1028688"/>
    <lineage>
        <taxon>Eukaryota</taxon>
        <taxon>Metazoa</taxon>
        <taxon>Spiralia</taxon>
        <taxon>Lophotrochozoa</taxon>
        <taxon>Mollusca</taxon>
        <taxon>Gastropoda</taxon>
        <taxon>Heterobranchia</taxon>
        <taxon>Euthyneura</taxon>
        <taxon>Panpulmonata</taxon>
        <taxon>Eupulmonata</taxon>
        <taxon>Stylommatophora</taxon>
        <taxon>Helicina</taxon>
        <taxon>Arionoidea</taxon>
        <taxon>Arionidae</taxon>
        <taxon>Arion</taxon>
    </lineage>
</organism>
<accession>A0A0B6Z7H6</accession>
<name>A0A0B6Z7H6_9EUPU</name>
<evidence type="ECO:0000313" key="2">
    <source>
        <dbReference type="EMBL" id="CEK63886.1"/>
    </source>
</evidence>
<feature type="region of interest" description="Disordered" evidence="1">
    <location>
        <begin position="62"/>
        <end position="94"/>
    </location>
</feature>
<reference evidence="2" key="1">
    <citation type="submission" date="2014-12" db="EMBL/GenBank/DDBJ databases">
        <title>Insight into the proteome of Arion vulgaris.</title>
        <authorList>
            <person name="Aradska J."/>
            <person name="Bulat T."/>
            <person name="Smidak R."/>
            <person name="Sarate P."/>
            <person name="Gangsoo J."/>
            <person name="Sialana F."/>
            <person name="Bilban M."/>
            <person name="Lubec G."/>
        </authorList>
    </citation>
    <scope>NUCLEOTIDE SEQUENCE</scope>
    <source>
        <tissue evidence="2">Skin</tissue>
    </source>
</reference>
<dbReference type="AlphaFoldDB" id="A0A0B6Z7H6"/>